<dbReference type="GO" id="GO:0005524">
    <property type="term" value="F:ATP binding"/>
    <property type="evidence" value="ECO:0007669"/>
    <property type="project" value="UniProtKB-KW"/>
</dbReference>
<dbReference type="AlphaFoldDB" id="A0A9D2KVS8"/>
<evidence type="ECO:0000256" key="7">
    <source>
        <dbReference type="ARBA" id="ARBA00023125"/>
    </source>
</evidence>
<dbReference type="EMBL" id="DWZI01000027">
    <property type="protein sequence ID" value="HJA85504.1"/>
    <property type="molecule type" value="Genomic_DNA"/>
</dbReference>
<dbReference type="GO" id="GO:0003677">
    <property type="term" value="F:DNA binding"/>
    <property type="evidence" value="ECO:0007669"/>
    <property type="project" value="UniProtKB-KW"/>
</dbReference>
<accession>A0A9D2KVS8</accession>
<keyword evidence="7" id="KW-0238">DNA-binding</keyword>
<proteinExistence type="inferred from homology"/>
<keyword evidence="5 15" id="KW-0347">Helicase</keyword>
<dbReference type="CDD" id="cd17920">
    <property type="entry name" value="DEXHc_RecQ"/>
    <property type="match status" value="1"/>
</dbReference>
<name>A0A9D2KVS8_9BACE</name>
<evidence type="ECO:0000259" key="13">
    <source>
        <dbReference type="PROSITE" id="PS51192"/>
    </source>
</evidence>
<evidence type="ECO:0000256" key="3">
    <source>
        <dbReference type="ARBA" id="ARBA00022741"/>
    </source>
</evidence>
<dbReference type="PANTHER" id="PTHR13710:SF105">
    <property type="entry name" value="ATP-DEPENDENT DNA HELICASE Q1"/>
    <property type="match status" value="1"/>
</dbReference>
<gene>
    <name evidence="15" type="ORF">H9950_04830</name>
</gene>
<reference evidence="15" key="1">
    <citation type="journal article" date="2021" name="PeerJ">
        <title>Extensive microbial diversity within the chicken gut microbiome revealed by metagenomics and culture.</title>
        <authorList>
            <person name="Gilroy R."/>
            <person name="Ravi A."/>
            <person name="Getino M."/>
            <person name="Pursley I."/>
            <person name="Horton D.L."/>
            <person name="Alikhan N.F."/>
            <person name="Baker D."/>
            <person name="Gharbi K."/>
            <person name="Hall N."/>
            <person name="Watson M."/>
            <person name="Adriaenssens E.M."/>
            <person name="Foster-Nyarko E."/>
            <person name="Jarju S."/>
            <person name="Secka A."/>
            <person name="Antonio M."/>
            <person name="Oren A."/>
            <person name="Chaudhuri R.R."/>
            <person name="La Ragione R."/>
            <person name="Hildebrand F."/>
            <person name="Pallen M.J."/>
        </authorList>
    </citation>
    <scope>NUCLEOTIDE SEQUENCE</scope>
    <source>
        <strain evidence="15">ChiHjej12B11-9795</strain>
    </source>
</reference>
<evidence type="ECO:0000256" key="12">
    <source>
        <dbReference type="ARBA" id="ARBA00044550"/>
    </source>
</evidence>
<organism evidence="15 16">
    <name type="scientific">Candidatus Bacteroides avicola</name>
    <dbReference type="NCBI Taxonomy" id="2838468"/>
    <lineage>
        <taxon>Bacteria</taxon>
        <taxon>Pseudomonadati</taxon>
        <taxon>Bacteroidota</taxon>
        <taxon>Bacteroidia</taxon>
        <taxon>Bacteroidales</taxon>
        <taxon>Bacteroidaceae</taxon>
        <taxon>Bacteroides</taxon>
    </lineage>
</organism>
<protein>
    <recommendedName>
        <fullName evidence="11">ATP-dependent DNA helicase RecQ</fullName>
        <ecNumber evidence="10">5.6.2.4</ecNumber>
    </recommendedName>
    <alternativeName>
        <fullName evidence="12">DNA 3'-5' helicase RecQ</fullName>
    </alternativeName>
</protein>
<dbReference type="NCBIfam" id="TIGR00614">
    <property type="entry name" value="recQ_fam"/>
    <property type="match status" value="1"/>
</dbReference>
<evidence type="ECO:0000259" key="14">
    <source>
        <dbReference type="PROSITE" id="PS51194"/>
    </source>
</evidence>
<dbReference type="InterPro" id="IPR036388">
    <property type="entry name" value="WH-like_DNA-bd_sf"/>
</dbReference>
<dbReference type="SMART" id="SM00487">
    <property type="entry name" value="DEXDc"/>
    <property type="match status" value="1"/>
</dbReference>
<evidence type="ECO:0000256" key="6">
    <source>
        <dbReference type="ARBA" id="ARBA00022840"/>
    </source>
</evidence>
<dbReference type="PROSITE" id="PS51192">
    <property type="entry name" value="HELICASE_ATP_BIND_1"/>
    <property type="match status" value="1"/>
</dbReference>
<comment type="catalytic activity">
    <reaction evidence="9">
        <text>Couples ATP hydrolysis with the unwinding of duplex DNA by translocating in the 3'-5' direction.</text>
        <dbReference type="EC" id="5.6.2.4"/>
    </reaction>
</comment>
<evidence type="ECO:0000256" key="9">
    <source>
        <dbReference type="ARBA" id="ARBA00034617"/>
    </source>
</evidence>
<dbReference type="Gene3D" id="1.10.10.10">
    <property type="entry name" value="Winged helix-like DNA-binding domain superfamily/Winged helix DNA-binding domain"/>
    <property type="match status" value="1"/>
</dbReference>
<evidence type="ECO:0000256" key="8">
    <source>
        <dbReference type="ARBA" id="ARBA00023235"/>
    </source>
</evidence>
<comment type="caution">
    <text evidence="15">The sequence shown here is derived from an EMBL/GenBank/DDBJ whole genome shotgun (WGS) entry which is preliminary data.</text>
</comment>
<keyword evidence="2" id="KW-0479">Metal-binding</keyword>
<dbReference type="GO" id="GO:0030894">
    <property type="term" value="C:replisome"/>
    <property type="evidence" value="ECO:0007669"/>
    <property type="project" value="TreeGrafter"/>
</dbReference>
<dbReference type="GO" id="GO:0006281">
    <property type="term" value="P:DNA repair"/>
    <property type="evidence" value="ECO:0007669"/>
    <property type="project" value="TreeGrafter"/>
</dbReference>
<dbReference type="GO" id="GO:0006310">
    <property type="term" value="P:DNA recombination"/>
    <property type="evidence" value="ECO:0007669"/>
    <property type="project" value="InterPro"/>
</dbReference>
<dbReference type="PANTHER" id="PTHR13710">
    <property type="entry name" value="DNA HELICASE RECQ FAMILY MEMBER"/>
    <property type="match status" value="1"/>
</dbReference>
<keyword evidence="6" id="KW-0067">ATP-binding</keyword>
<dbReference type="Pfam" id="PF00271">
    <property type="entry name" value="Helicase_C"/>
    <property type="match status" value="1"/>
</dbReference>
<dbReference type="FunFam" id="3.40.50.300:FF:001389">
    <property type="entry name" value="ATP-dependent DNA helicase RecQ"/>
    <property type="match status" value="1"/>
</dbReference>
<dbReference type="GO" id="GO:0005737">
    <property type="term" value="C:cytoplasm"/>
    <property type="evidence" value="ECO:0007669"/>
    <property type="project" value="TreeGrafter"/>
</dbReference>
<keyword evidence="4" id="KW-0378">Hydrolase</keyword>
<dbReference type="PROSITE" id="PS51194">
    <property type="entry name" value="HELICASE_CTER"/>
    <property type="match status" value="1"/>
</dbReference>
<evidence type="ECO:0000256" key="1">
    <source>
        <dbReference type="ARBA" id="ARBA00005446"/>
    </source>
</evidence>
<feature type="domain" description="Helicase C-terminal" evidence="14">
    <location>
        <begin position="243"/>
        <end position="389"/>
    </location>
</feature>
<evidence type="ECO:0000313" key="16">
    <source>
        <dbReference type="Proteomes" id="UP000823862"/>
    </source>
</evidence>
<dbReference type="GO" id="GO:0043590">
    <property type="term" value="C:bacterial nucleoid"/>
    <property type="evidence" value="ECO:0007669"/>
    <property type="project" value="TreeGrafter"/>
</dbReference>
<dbReference type="InterPro" id="IPR027417">
    <property type="entry name" value="P-loop_NTPase"/>
</dbReference>
<dbReference type="Pfam" id="PF00270">
    <property type="entry name" value="DEAD"/>
    <property type="match status" value="1"/>
</dbReference>
<dbReference type="SUPFAM" id="SSF52540">
    <property type="entry name" value="P-loop containing nucleoside triphosphate hydrolases"/>
    <property type="match status" value="1"/>
</dbReference>
<dbReference type="GO" id="GO:0016787">
    <property type="term" value="F:hydrolase activity"/>
    <property type="evidence" value="ECO:0007669"/>
    <property type="project" value="UniProtKB-KW"/>
</dbReference>
<reference evidence="15" key="2">
    <citation type="submission" date="2021-04" db="EMBL/GenBank/DDBJ databases">
        <authorList>
            <person name="Gilroy R."/>
        </authorList>
    </citation>
    <scope>NUCLEOTIDE SEQUENCE</scope>
    <source>
        <strain evidence="15">ChiHjej12B11-9795</strain>
    </source>
</reference>
<evidence type="ECO:0000256" key="5">
    <source>
        <dbReference type="ARBA" id="ARBA00022806"/>
    </source>
</evidence>
<dbReference type="SMART" id="SM00490">
    <property type="entry name" value="HELICc"/>
    <property type="match status" value="1"/>
</dbReference>
<feature type="domain" description="Helicase ATP-binding" evidence="13">
    <location>
        <begin position="51"/>
        <end position="219"/>
    </location>
</feature>
<evidence type="ECO:0000256" key="2">
    <source>
        <dbReference type="ARBA" id="ARBA00022723"/>
    </source>
</evidence>
<comment type="similarity">
    <text evidence="1">Belongs to the helicase family. RecQ subfamily.</text>
</comment>
<dbReference type="InterPro" id="IPR001650">
    <property type="entry name" value="Helicase_C-like"/>
</dbReference>
<keyword evidence="8" id="KW-0413">Isomerase</keyword>
<dbReference type="EC" id="5.6.2.4" evidence="10"/>
<dbReference type="InterPro" id="IPR004589">
    <property type="entry name" value="DNA_helicase_ATP-dep_RecQ"/>
</dbReference>
<evidence type="ECO:0000256" key="11">
    <source>
        <dbReference type="ARBA" id="ARBA00044535"/>
    </source>
</evidence>
<dbReference type="InterPro" id="IPR014001">
    <property type="entry name" value="Helicase_ATP-bd"/>
</dbReference>
<evidence type="ECO:0000313" key="15">
    <source>
        <dbReference type="EMBL" id="HJA85504.1"/>
    </source>
</evidence>
<evidence type="ECO:0000256" key="4">
    <source>
        <dbReference type="ARBA" id="ARBA00022801"/>
    </source>
</evidence>
<dbReference type="GO" id="GO:0043138">
    <property type="term" value="F:3'-5' DNA helicase activity"/>
    <property type="evidence" value="ECO:0007669"/>
    <property type="project" value="UniProtKB-EC"/>
</dbReference>
<dbReference type="GO" id="GO:0046872">
    <property type="term" value="F:metal ion binding"/>
    <property type="evidence" value="ECO:0007669"/>
    <property type="project" value="UniProtKB-KW"/>
</dbReference>
<dbReference type="InterPro" id="IPR011545">
    <property type="entry name" value="DEAD/DEAH_box_helicase_dom"/>
</dbReference>
<dbReference type="InterPro" id="IPR032284">
    <property type="entry name" value="RecQ_Zn-bd"/>
</dbReference>
<dbReference type="GO" id="GO:0009378">
    <property type="term" value="F:four-way junction helicase activity"/>
    <property type="evidence" value="ECO:0007669"/>
    <property type="project" value="TreeGrafter"/>
</dbReference>
<dbReference type="Gene3D" id="3.40.50.300">
    <property type="entry name" value="P-loop containing nucleotide triphosphate hydrolases"/>
    <property type="match status" value="2"/>
</dbReference>
<sequence length="664" mass="76375">MKQVTGNNGTVLHREEPVQNGSLPQEENIYRRILKQYWGYDSFRGIQEDIIRSIGRGEDTLGLMPTGGGKSITFQVPALAKEGLCIVVTPLIALMKDQVQNLKNRGIRALAIHAGMNRQNIITTLENCIFGPYKFLYVSPERLDTDIFRAKLSRMHVNMIAVDESHCISQWGYDFRPAYLKIAEIRALLPGVPVLALTATATPQVVDDIQKRLHFARPNVFRMSFERLNLAYIVRHTENKQEELLHILYSMAGSAIIYVRSRRRTKEIAELLTAEGITTDYYHAGLDDATKDLRQQRWQRGDSRVIVATNAFGMGIDKPDVRLVIHIDLPDSIEAYFQEAGRAGRDGQKAYAVILYAQSDKTQLKRRIPDAFPDKEYIKDVYEHLQYYYQMAMGDGAGCVREFDIEDFCRKFKYFPVPVDSALKILTQAGYLEYTNEEDNTSRLLFTIRRDELYRLHETDADTELLIRTLLRNYTGLFTDYAFINEDTLATRTGFKRQHVYELLLRLSRLHIVSYIPRKKIPHIIYTRERVDISEISIPPSVYEERRKRYEQRIEAMLDYAANETVCRSRMLLRYFGEKNEHNCGLCDTCLTLRNKQKNPTLSPKSIRTAIIQTLKSTPNLTPAQVAGTVATDKDIVAGILRDLMDERILTCENGLLKMQEVTK</sequence>
<dbReference type="Pfam" id="PF16124">
    <property type="entry name" value="RecQ_Zn_bind"/>
    <property type="match status" value="1"/>
</dbReference>
<dbReference type="Proteomes" id="UP000823862">
    <property type="component" value="Unassembled WGS sequence"/>
</dbReference>
<keyword evidence="3" id="KW-0547">Nucleotide-binding</keyword>
<evidence type="ECO:0000256" key="10">
    <source>
        <dbReference type="ARBA" id="ARBA00034808"/>
    </source>
</evidence>